<dbReference type="Gene3D" id="6.10.340.10">
    <property type="match status" value="1"/>
</dbReference>
<dbReference type="GO" id="GO:0004888">
    <property type="term" value="F:transmembrane signaling receptor activity"/>
    <property type="evidence" value="ECO:0007669"/>
    <property type="project" value="InterPro"/>
</dbReference>
<evidence type="ECO:0000313" key="7">
    <source>
        <dbReference type="EMBL" id="PRR83648.1"/>
    </source>
</evidence>
<dbReference type="GO" id="GO:0016020">
    <property type="term" value="C:membrane"/>
    <property type="evidence" value="ECO:0007669"/>
    <property type="project" value="InterPro"/>
</dbReference>
<proteinExistence type="inferred from homology"/>
<dbReference type="RefSeq" id="WP_106058923.1">
    <property type="nucleotide sequence ID" value="NZ_PVXQ01000006.1"/>
</dbReference>
<dbReference type="PANTHER" id="PTHR32089:SF112">
    <property type="entry name" value="LYSOZYME-LIKE PROTEIN-RELATED"/>
    <property type="match status" value="1"/>
</dbReference>
<dbReference type="InterPro" id="IPR004089">
    <property type="entry name" value="MCPsignal_dom"/>
</dbReference>
<dbReference type="InterPro" id="IPR004090">
    <property type="entry name" value="Chemotax_Me-accpt_rcpt"/>
</dbReference>
<sequence>MKKMSSVNIKALSNRSIKARMMTTFIVVIVSLFVINIFSIYKSYSNNQKYTVLIDNTMKEGRLKEISVAMVDLTGNYLTNNKQEDLDEINNHWKEIEDICNYLDNTIESDESISTYNILKNLIINTKIDCNNAIIYNKNSETAMKSSDSYNSAEKKVQYVESINGELLSNEVNYMKTVQEEIDKSFRINIIAAMALLLVIVIACLVYSITFSSSISRRLIRLKEIAQEIANGDLRNTDKKSEENKNTNDELNILEHTFMDMKKSLNSTISIVRESIVSVTQASTDLAINMSQSKGANDVVVESINSVNEVANIQANSIDQTFQKIGQVNSNIQDTLNNVVNLKQRVEVADSNTNVGKETLTTMIEQIKNINTMIYSFKDQTRNLNENSLKIGQVLDMVSSIAEQTNLLALNASIEAARAGEAGRGFAVVAEEVRNLAEQSTSATQEIESIIMDLQNGTNKISLEAEIAMNEIQANTNLAGKVEIAFKDIYNSNQDIKSSTTNIVNYIEDVSTQIKYINESMESINKNTQQLSRDSENSSAVTEEQLAVIDEVSNQSSYLEEMAKTLSDTVEKFKI</sequence>
<dbReference type="GO" id="GO:0007165">
    <property type="term" value="P:signal transduction"/>
    <property type="evidence" value="ECO:0007669"/>
    <property type="project" value="UniProtKB-KW"/>
</dbReference>
<dbReference type="SUPFAM" id="SSF58104">
    <property type="entry name" value="Methyl-accepting chemotaxis protein (MCP) signaling domain"/>
    <property type="match status" value="1"/>
</dbReference>
<evidence type="ECO:0000256" key="3">
    <source>
        <dbReference type="PROSITE-ProRule" id="PRU00284"/>
    </source>
</evidence>
<dbReference type="PRINTS" id="PR00260">
    <property type="entry name" value="CHEMTRNSDUCR"/>
</dbReference>
<evidence type="ECO:0000313" key="8">
    <source>
        <dbReference type="Proteomes" id="UP000239471"/>
    </source>
</evidence>
<dbReference type="Proteomes" id="UP000239471">
    <property type="component" value="Unassembled WGS sequence"/>
</dbReference>
<gene>
    <name evidence="7" type="primary">mcpB_4</name>
    <name evidence="7" type="ORF">CLVI_08980</name>
</gene>
<dbReference type="SMART" id="SM00304">
    <property type="entry name" value="HAMP"/>
    <property type="match status" value="1"/>
</dbReference>
<organism evidence="7 8">
    <name type="scientific">Clostridium vincentii</name>
    <dbReference type="NCBI Taxonomy" id="52704"/>
    <lineage>
        <taxon>Bacteria</taxon>
        <taxon>Bacillati</taxon>
        <taxon>Bacillota</taxon>
        <taxon>Clostridia</taxon>
        <taxon>Eubacteriales</taxon>
        <taxon>Clostridiaceae</taxon>
        <taxon>Clostridium</taxon>
    </lineage>
</organism>
<evidence type="ECO:0000259" key="6">
    <source>
        <dbReference type="PROSITE" id="PS50885"/>
    </source>
</evidence>
<evidence type="ECO:0000259" key="5">
    <source>
        <dbReference type="PROSITE" id="PS50111"/>
    </source>
</evidence>
<dbReference type="SMART" id="SM00283">
    <property type="entry name" value="MA"/>
    <property type="match status" value="1"/>
</dbReference>
<dbReference type="PROSITE" id="PS50111">
    <property type="entry name" value="CHEMOTAXIS_TRANSDUC_2"/>
    <property type="match status" value="1"/>
</dbReference>
<protein>
    <submittedName>
        <fullName evidence="7">Methyl-accepting chemotaxis protein McpB</fullName>
    </submittedName>
</protein>
<keyword evidence="4" id="KW-1133">Transmembrane helix</keyword>
<dbReference type="Gene3D" id="1.10.287.950">
    <property type="entry name" value="Methyl-accepting chemotaxis protein"/>
    <property type="match status" value="1"/>
</dbReference>
<evidence type="ECO:0000256" key="2">
    <source>
        <dbReference type="ARBA" id="ARBA00029447"/>
    </source>
</evidence>
<dbReference type="AlphaFoldDB" id="A0A2T0BID5"/>
<keyword evidence="4" id="KW-0472">Membrane</keyword>
<name>A0A2T0BID5_9CLOT</name>
<evidence type="ECO:0000256" key="1">
    <source>
        <dbReference type="ARBA" id="ARBA00023224"/>
    </source>
</evidence>
<evidence type="ECO:0000256" key="4">
    <source>
        <dbReference type="SAM" id="Phobius"/>
    </source>
</evidence>
<keyword evidence="8" id="KW-1185">Reference proteome</keyword>
<dbReference type="InterPro" id="IPR003660">
    <property type="entry name" value="HAMP_dom"/>
</dbReference>
<feature type="transmembrane region" description="Helical" evidence="4">
    <location>
        <begin position="190"/>
        <end position="211"/>
    </location>
</feature>
<dbReference type="PROSITE" id="PS50885">
    <property type="entry name" value="HAMP"/>
    <property type="match status" value="1"/>
</dbReference>
<comment type="similarity">
    <text evidence="2">Belongs to the methyl-accepting chemotaxis (MCP) protein family.</text>
</comment>
<dbReference type="Pfam" id="PF00015">
    <property type="entry name" value="MCPsignal"/>
    <property type="match status" value="1"/>
</dbReference>
<comment type="caution">
    <text evidence="7">The sequence shown here is derived from an EMBL/GenBank/DDBJ whole genome shotgun (WGS) entry which is preliminary data.</text>
</comment>
<keyword evidence="4" id="KW-0812">Transmembrane</keyword>
<dbReference type="PANTHER" id="PTHR32089">
    <property type="entry name" value="METHYL-ACCEPTING CHEMOTAXIS PROTEIN MCPB"/>
    <property type="match status" value="1"/>
</dbReference>
<feature type="transmembrane region" description="Helical" evidence="4">
    <location>
        <begin position="21"/>
        <end position="41"/>
    </location>
</feature>
<accession>A0A2T0BID5</accession>
<dbReference type="EMBL" id="PVXQ01000006">
    <property type="protein sequence ID" value="PRR83648.1"/>
    <property type="molecule type" value="Genomic_DNA"/>
</dbReference>
<reference evidence="7 8" key="1">
    <citation type="submission" date="2018-03" db="EMBL/GenBank/DDBJ databases">
        <title>Genome sequence of Clostridium vincentii DSM 10228.</title>
        <authorList>
            <person name="Poehlein A."/>
            <person name="Daniel R."/>
        </authorList>
    </citation>
    <scope>NUCLEOTIDE SEQUENCE [LARGE SCALE GENOMIC DNA]</scope>
    <source>
        <strain evidence="7 8">DSM 10228</strain>
    </source>
</reference>
<feature type="domain" description="HAMP" evidence="6">
    <location>
        <begin position="213"/>
        <end position="270"/>
    </location>
</feature>
<dbReference type="GO" id="GO:0006935">
    <property type="term" value="P:chemotaxis"/>
    <property type="evidence" value="ECO:0007669"/>
    <property type="project" value="InterPro"/>
</dbReference>
<feature type="domain" description="Methyl-accepting transducer" evidence="5">
    <location>
        <begin position="289"/>
        <end position="525"/>
    </location>
</feature>
<dbReference type="OrthoDB" id="1706317at2"/>
<keyword evidence="1 3" id="KW-0807">Transducer</keyword>